<protein>
    <recommendedName>
        <fullName evidence="4 7">dTDP-4-dehydrorhamnose 3,5-epimerase</fullName>
        <ecNumber evidence="3 7">5.1.3.13</ecNumber>
    </recommendedName>
    <alternativeName>
        <fullName evidence="7">Thymidine diphospho-4-keto-rhamnose 3,5-epimerase</fullName>
    </alternativeName>
</protein>
<dbReference type="AlphaFoldDB" id="A0A6P1SYK4"/>
<evidence type="ECO:0000313" key="8">
    <source>
        <dbReference type="EMBL" id="QHQ34089.1"/>
    </source>
</evidence>
<name>A0A6P1SYK4_9RHOB</name>
<dbReference type="UniPathway" id="UPA00124"/>
<dbReference type="KEGG" id="amaq:GO499_02265"/>
<comment type="subunit">
    <text evidence="7">Homodimer.</text>
</comment>
<evidence type="ECO:0000256" key="7">
    <source>
        <dbReference type="RuleBase" id="RU364069"/>
    </source>
</evidence>
<dbReference type="NCBIfam" id="TIGR01221">
    <property type="entry name" value="rmlC"/>
    <property type="match status" value="1"/>
</dbReference>
<keyword evidence="7 8" id="KW-0413">Isomerase</keyword>
<comment type="similarity">
    <text evidence="7">Belongs to the dTDP-4-dehydrorhamnose 3,5-epimerase family.</text>
</comment>
<accession>A0A6P1SYK4</accession>
<dbReference type="InterPro" id="IPR011051">
    <property type="entry name" value="RmlC_Cupin_sf"/>
</dbReference>
<dbReference type="InterPro" id="IPR014710">
    <property type="entry name" value="RmlC-like_jellyroll"/>
</dbReference>
<proteinExistence type="inferred from homology"/>
<dbReference type="EC" id="5.1.3.13" evidence="3 7"/>
<dbReference type="CDD" id="cd00438">
    <property type="entry name" value="cupin_RmlC"/>
    <property type="match status" value="1"/>
</dbReference>
<dbReference type="GO" id="GO:0008830">
    <property type="term" value="F:dTDP-4-dehydrorhamnose 3,5-epimerase activity"/>
    <property type="evidence" value="ECO:0007669"/>
    <property type="project" value="UniProtKB-UniRule"/>
</dbReference>
<comment type="catalytic activity">
    <reaction evidence="1 7">
        <text>dTDP-4-dehydro-6-deoxy-alpha-D-glucose = dTDP-4-dehydro-beta-L-rhamnose</text>
        <dbReference type="Rhea" id="RHEA:16969"/>
        <dbReference type="ChEBI" id="CHEBI:57649"/>
        <dbReference type="ChEBI" id="CHEBI:62830"/>
        <dbReference type="EC" id="5.1.3.13"/>
    </reaction>
</comment>
<dbReference type="PANTHER" id="PTHR21047:SF2">
    <property type="entry name" value="THYMIDINE DIPHOSPHO-4-KETO-RHAMNOSE 3,5-EPIMERASE"/>
    <property type="match status" value="1"/>
</dbReference>
<sequence length="189" mass="20911">MEITPTALEGVMVLKPRRFGDQRGFFSETWNRRALGEAGLDIDFCQDNQSLSAQRGTVRGLHFQAPPVAQDKLVRCVRGRIMDVAVDIRCGSPTYGRWVAQELSAENGLQLLIPKGFLHGFATLTPDCDVLYKCSDYYAPETEGAVRFDDPDLAIDWGLEMKDTVLSAKDAEASAFADLDSPFTYQAVP</sequence>
<comment type="function">
    <text evidence="2 7">Catalyzes the epimerization of the C3' and C5'positions of dTDP-6-deoxy-D-xylo-4-hexulose, forming dTDP-6-deoxy-L-lyxo-4-hexulose.</text>
</comment>
<evidence type="ECO:0000256" key="2">
    <source>
        <dbReference type="ARBA" id="ARBA00001997"/>
    </source>
</evidence>
<evidence type="ECO:0000256" key="1">
    <source>
        <dbReference type="ARBA" id="ARBA00001298"/>
    </source>
</evidence>
<dbReference type="Proteomes" id="UP000464495">
    <property type="component" value="Chromosome"/>
</dbReference>
<reference evidence="8 9" key="1">
    <citation type="submission" date="2019-12" db="EMBL/GenBank/DDBJ databases">
        <title>Complete genome sequence of Algicella marina strain 9Alg 56(T) isolated from the red alga Tichocarpus crinitus.</title>
        <authorList>
            <person name="Kim S.-G."/>
            <person name="Nedashkovskaya O.I."/>
        </authorList>
    </citation>
    <scope>NUCLEOTIDE SEQUENCE [LARGE SCALE GENOMIC DNA]</scope>
    <source>
        <strain evidence="8 9">9Alg 56</strain>
    </source>
</reference>
<dbReference type="GO" id="GO:0019305">
    <property type="term" value="P:dTDP-rhamnose biosynthetic process"/>
    <property type="evidence" value="ECO:0007669"/>
    <property type="project" value="UniProtKB-UniRule"/>
</dbReference>
<evidence type="ECO:0000256" key="4">
    <source>
        <dbReference type="ARBA" id="ARBA00019595"/>
    </source>
</evidence>
<dbReference type="InterPro" id="IPR000888">
    <property type="entry name" value="RmlC-like"/>
</dbReference>
<gene>
    <name evidence="8" type="primary">rfbC</name>
    <name evidence="8" type="ORF">GO499_02265</name>
</gene>
<feature type="active site" description="Proton donor" evidence="5">
    <location>
        <position position="132"/>
    </location>
</feature>
<organism evidence="8 9">
    <name type="scientific">Algicella marina</name>
    <dbReference type="NCBI Taxonomy" id="2683284"/>
    <lineage>
        <taxon>Bacteria</taxon>
        <taxon>Pseudomonadati</taxon>
        <taxon>Pseudomonadota</taxon>
        <taxon>Alphaproteobacteria</taxon>
        <taxon>Rhodobacterales</taxon>
        <taxon>Paracoccaceae</taxon>
        <taxon>Algicella</taxon>
    </lineage>
</organism>
<keyword evidence="9" id="KW-1185">Reference proteome</keyword>
<dbReference type="PANTHER" id="PTHR21047">
    <property type="entry name" value="DTDP-6-DEOXY-D-GLUCOSE-3,5 EPIMERASE"/>
    <property type="match status" value="1"/>
</dbReference>
<evidence type="ECO:0000256" key="5">
    <source>
        <dbReference type="PIRSR" id="PIRSR600888-1"/>
    </source>
</evidence>
<dbReference type="EMBL" id="CP046620">
    <property type="protein sequence ID" value="QHQ34089.1"/>
    <property type="molecule type" value="Genomic_DNA"/>
</dbReference>
<evidence type="ECO:0000256" key="6">
    <source>
        <dbReference type="PIRSR" id="PIRSR600888-3"/>
    </source>
</evidence>
<dbReference type="Gene3D" id="2.60.120.10">
    <property type="entry name" value="Jelly Rolls"/>
    <property type="match status" value="1"/>
</dbReference>
<evidence type="ECO:0000256" key="3">
    <source>
        <dbReference type="ARBA" id="ARBA00012098"/>
    </source>
</evidence>
<feature type="site" description="Participates in a stacking interaction with the thymidine ring of dTDP-4-oxo-6-deoxyglucose" evidence="6">
    <location>
        <position position="138"/>
    </location>
</feature>
<dbReference type="Pfam" id="PF00908">
    <property type="entry name" value="dTDP_sugar_isom"/>
    <property type="match status" value="1"/>
</dbReference>
<dbReference type="GO" id="GO:0000271">
    <property type="term" value="P:polysaccharide biosynthetic process"/>
    <property type="evidence" value="ECO:0007669"/>
    <property type="project" value="TreeGrafter"/>
</dbReference>
<feature type="active site" description="Proton acceptor" evidence="5">
    <location>
        <position position="62"/>
    </location>
</feature>
<dbReference type="RefSeq" id="WP_161860660.1">
    <property type="nucleotide sequence ID" value="NZ_CP046620.1"/>
</dbReference>
<comment type="pathway">
    <text evidence="7">Carbohydrate biosynthesis; dTDP-L-rhamnose biosynthesis.</text>
</comment>
<evidence type="ECO:0000313" key="9">
    <source>
        <dbReference type="Proteomes" id="UP000464495"/>
    </source>
</evidence>
<dbReference type="GO" id="GO:0005829">
    <property type="term" value="C:cytosol"/>
    <property type="evidence" value="ECO:0007669"/>
    <property type="project" value="TreeGrafter"/>
</dbReference>
<dbReference type="SUPFAM" id="SSF51182">
    <property type="entry name" value="RmlC-like cupins"/>
    <property type="match status" value="1"/>
</dbReference>